<comment type="caution">
    <text evidence="5">The sequence shown here is derived from an EMBL/GenBank/DDBJ whole genome shotgun (WGS) entry which is preliminary data.</text>
</comment>
<accession>A0A921F411</accession>
<dbReference type="GO" id="GO:0008703">
    <property type="term" value="F:5-amino-6-(5-phosphoribosylamino)uracil reductase activity"/>
    <property type="evidence" value="ECO:0007669"/>
    <property type="project" value="InterPro"/>
</dbReference>
<keyword evidence="2" id="KW-0521">NADP</keyword>
<evidence type="ECO:0000259" key="4">
    <source>
        <dbReference type="Pfam" id="PF01872"/>
    </source>
</evidence>
<evidence type="ECO:0000256" key="1">
    <source>
        <dbReference type="ARBA" id="ARBA00005104"/>
    </source>
</evidence>
<dbReference type="RefSeq" id="WP_303912736.1">
    <property type="nucleotide sequence ID" value="NZ_DYXM01000160.1"/>
</dbReference>
<name>A0A921F411_9ACTN</name>
<dbReference type="Gene3D" id="3.40.430.10">
    <property type="entry name" value="Dihydrofolate Reductase, subunit A"/>
    <property type="match status" value="1"/>
</dbReference>
<evidence type="ECO:0000256" key="2">
    <source>
        <dbReference type="ARBA" id="ARBA00022857"/>
    </source>
</evidence>
<dbReference type="PANTHER" id="PTHR38011">
    <property type="entry name" value="DIHYDROFOLATE REDUCTASE FAMILY PROTEIN (AFU_ORTHOLOGUE AFUA_8G06820)"/>
    <property type="match status" value="1"/>
</dbReference>
<dbReference type="InterPro" id="IPR050765">
    <property type="entry name" value="Riboflavin_Biosynth_HTPR"/>
</dbReference>
<evidence type="ECO:0000313" key="6">
    <source>
        <dbReference type="Proteomes" id="UP000776650"/>
    </source>
</evidence>
<proteinExistence type="predicted"/>
<sequence length="282" mass="29180">MRWFSELDGGNIPEFLGDRGSAVTASTEPAAPAGDARVIVVAISSVDGRGAISGKSSGLGNDADLHLLKSLRDSADVIVVGSSTVRAEGYCGVGRDEATKRFGGPAHDRPVPPIAVLTRGFELDPESRFFADAEVPPIVIGPKEFVGRPAAVPDDRASRLASLERTGATVLMLDDTDPAFVVDALRNRGYARIVVEGGPSVYRSFFEADIVDEVFLTLAPVVVGDGPATFGGDSAGGTADIGGSRDGAATPVTSATPTGFVAEAAAFSDSHVFVRYSRLRTG</sequence>
<dbReference type="PANTHER" id="PTHR38011:SF7">
    <property type="entry name" value="2,5-DIAMINO-6-RIBOSYLAMINO-4(3H)-PYRIMIDINONE 5'-PHOSPHATE REDUCTASE"/>
    <property type="match status" value="1"/>
</dbReference>
<dbReference type="Pfam" id="PF01872">
    <property type="entry name" value="RibD_C"/>
    <property type="match status" value="1"/>
</dbReference>
<dbReference type="InterPro" id="IPR024072">
    <property type="entry name" value="DHFR-like_dom_sf"/>
</dbReference>
<dbReference type="Proteomes" id="UP000776650">
    <property type="component" value="Unassembled WGS sequence"/>
</dbReference>
<gene>
    <name evidence="5" type="ORF">K8V11_08490</name>
</gene>
<dbReference type="SUPFAM" id="SSF53597">
    <property type="entry name" value="Dihydrofolate reductase-like"/>
    <property type="match status" value="1"/>
</dbReference>
<dbReference type="EMBL" id="DYXM01000160">
    <property type="protein sequence ID" value="HJE91030.1"/>
    <property type="molecule type" value="Genomic_DNA"/>
</dbReference>
<comment type="pathway">
    <text evidence="1">Cofactor biosynthesis; riboflavin biosynthesis.</text>
</comment>
<dbReference type="InterPro" id="IPR002734">
    <property type="entry name" value="RibDG_C"/>
</dbReference>
<dbReference type="GO" id="GO:0009231">
    <property type="term" value="P:riboflavin biosynthetic process"/>
    <property type="evidence" value="ECO:0007669"/>
    <property type="project" value="InterPro"/>
</dbReference>
<organism evidence="5 6">
    <name type="scientific">Dietzia timorensis</name>
    <dbReference type="NCBI Taxonomy" id="499555"/>
    <lineage>
        <taxon>Bacteria</taxon>
        <taxon>Bacillati</taxon>
        <taxon>Actinomycetota</taxon>
        <taxon>Actinomycetes</taxon>
        <taxon>Mycobacteriales</taxon>
        <taxon>Dietziaceae</taxon>
        <taxon>Dietzia</taxon>
    </lineage>
</organism>
<reference evidence="5" key="2">
    <citation type="submission" date="2021-09" db="EMBL/GenBank/DDBJ databases">
        <authorList>
            <person name="Gilroy R."/>
        </authorList>
    </citation>
    <scope>NUCLEOTIDE SEQUENCE</scope>
    <source>
        <strain evidence="5">ChiGjej1B1-18357</strain>
    </source>
</reference>
<dbReference type="AlphaFoldDB" id="A0A921F411"/>
<evidence type="ECO:0000313" key="5">
    <source>
        <dbReference type="EMBL" id="HJE91030.1"/>
    </source>
</evidence>
<keyword evidence="3" id="KW-0560">Oxidoreductase</keyword>
<evidence type="ECO:0000256" key="3">
    <source>
        <dbReference type="ARBA" id="ARBA00023002"/>
    </source>
</evidence>
<protein>
    <submittedName>
        <fullName evidence="5">Dihydrofolate reductase family protein</fullName>
    </submittedName>
</protein>
<feature type="domain" description="Bacterial bifunctional deaminase-reductase C-terminal" evidence="4">
    <location>
        <begin position="38"/>
        <end position="232"/>
    </location>
</feature>
<reference evidence="5" key="1">
    <citation type="journal article" date="2021" name="PeerJ">
        <title>Extensive microbial diversity within the chicken gut microbiome revealed by metagenomics and culture.</title>
        <authorList>
            <person name="Gilroy R."/>
            <person name="Ravi A."/>
            <person name="Getino M."/>
            <person name="Pursley I."/>
            <person name="Horton D.L."/>
            <person name="Alikhan N.F."/>
            <person name="Baker D."/>
            <person name="Gharbi K."/>
            <person name="Hall N."/>
            <person name="Watson M."/>
            <person name="Adriaenssens E.M."/>
            <person name="Foster-Nyarko E."/>
            <person name="Jarju S."/>
            <person name="Secka A."/>
            <person name="Antonio M."/>
            <person name="Oren A."/>
            <person name="Chaudhuri R.R."/>
            <person name="La Ragione R."/>
            <person name="Hildebrand F."/>
            <person name="Pallen M.J."/>
        </authorList>
    </citation>
    <scope>NUCLEOTIDE SEQUENCE</scope>
    <source>
        <strain evidence="5">ChiGjej1B1-18357</strain>
    </source>
</reference>